<dbReference type="EMBL" id="JABAHY010000017">
    <property type="protein sequence ID" value="NLS10917.1"/>
    <property type="molecule type" value="Genomic_DNA"/>
</dbReference>
<gene>
    <name evidence="3" type="ORF">HGQ17_13125</name>
</gene>
<reference evidence="3 4" key="1">
    <citation type="submission" date="2020-04" db="EMBL/GenBank/DDBJ databases">
        <title>Nesterenkonia sp. nov., isolated from marine sediment.</title>
        <authorList>
            <person name="Zhang G."/>
        </authorList>
    </citation>
    <scope>NUCLEOTIDE SEQUENCE [LARGE SCALE GENOMIC DNA]</scope>
    <source>
        <strain evidence="3 4">MY13</strain>
    </source>
</reference>
<dbReference type="PANTHER" id="PTHR35525:SF3">
    <property type="entry name" value="BLL6575 PROTEIN"/>
    <property type="match status" value="1"/>
</dbReference>
<dbReference type="Gene3D" id="1.10.3300.10">
    <property type="entry name" value="Jann2411-like domain"/>
    <property type="match status" value="1"/>
</dbReference>
<evidence type="ECO:0000313" key="4">
    <source>
        <dbReference type="Proteomes" id="UP000523139"/>
    </source>
</evidence>
<dbReference type="InterPro" id="IPR021005">
    <property type="entry name" value="Znf_CGNR"/>
</dbReference>
<dbReference type="PANTHER" id="PTHR35525">
    <property type="entry name" value="BLL6575 PROTEIN"/>
    <property type="match status" value="1"/>
</dbReference>
<feature type="compositionally biased region" description="Basic residues" evidence="1">
    <location>
        <begin position="281"/>
        <end position="292"/>
    </location>
</feature>
<dbReference type="AlphaFoldDB" id="A0A7X8TLD8"/>
<dbReference type="SUPFAM" id="SSF160904">
    <property type="entry name" value="Jann2411-like"/>
    <property type="match status" value="1"/>
</dbReference>
<proteinExistence type="predicted"/>
<dbReference type="InterPro" id="IPR023286">
    <property type="entry name" value="ABATE_dom_sf"/>
</dbReference>
<feature type="compositionally biased region" description="Basic and acidic residues" evidence="1">
    <location>
        <begin position="268"/>
        <end position="280"/>
    </location>
</feature>
<keyword evidence="4" id="KW-1185">Reference proteome</keyword>
<feature type="region of interest" description="Disordered" evidence="1">
    <location>
        <begin position="218"/>
        <end position="292"/>
    </location>
</feature>
<dbReference type="InterPro" id="IPR010852">
    <property type="entry name" value="ABATE"/>
</dbReference>
<comment type="caution">
    <text evidence="3">The sequence shown here is derived from an EMBL/GenBank/DDBJ whole genome shotgun (WGS) entry which is preliminary data.</text>
</comment>
<feature type="compositionally biased region" description="Polar residues" evidence="1">
    <location>
        <begin position="221"/>
        <end position="238"/>
    </location>
</feature>
<evidence type="ECO:0000313" key="3">
    <source>
        <dbReference type="EMBL" id="NLS10917.1"/>
    </source>
</evidence>
<organism evidence="3 4">
    <name type="scientific">Nesterenkonia sedimenti</name>
    <dbReference type="NCBI Taxonomy" id="1463632"/>
    <lineage>
        <taxon>Bacteria</taxon>
        <taxon>Bacillati</taxon>
        <taxon>Actinomycetota</taxon>
        <taxon>Actinomycetes</taxon>
        <taxon>Micrococcales</taxon>
        <taxon>Micrococcaceae</taxon>
        <taxon>Nesterenkonia</taxon>
    </lineage>
</organism>
<dbReference type="RefSeq" id="WP_168888401.1">
    <property type="nucleotide sequence ID" value="NZ_JABAHY010000017.1"/>
</dbReference>
<accession>A0A7X8TLD8</accession>
<dbReference type="Pfam" id="PF11706">
    <property type="entry name" value="zf-CGNR"/>
    <property type="match status" value="1"/>
</dbReference>
<evidence type="ECO:0000256" key="1">
    <source>
        <dbReference type="SAM" id="MobiDB-lite"/>
    </source>
</evidence>
<feature type="domain" description="Zinc finger CGNR" evidence="2">
    <location>
        <begin position="173"/>
        <end position="216"/>
    </location>
</feature>
<protein>
    <submittedName>
        <fullName evidence="3">CGNR zinc finger domain-containing protein</fullName>
    </submittedName>
</protein>
<sequence length="292" mass="32035">MRTVAPRTKVTVPAFGAPLNWQEKTAMFNAEINRALTAAADLINTSEGLKSARPTPDTLDSAEGLKAYLSEREPELEWPTSTANRKQLERVRALREKLLTVWSSAPVTEPNEVEAINGLLEGVGIKLVHTTGEDAESSFRQEPIPVSNQISDIMTATIAAALAHLVTEEETGRLRICRGDDCEAAIVDLTRNRSKLFCDFGNCANRAHVRAYRARQAAKRNGTTAVTESSEASPNSGAGSKRKLEKPSSAEKAEEINRPTSVSAVAAKEFRDRMREELMDKRKKKSKTSKKS</sequence>
<dbReference type="Pfam" id="PF07336">
    <property type="entry name" value="ABATE"/>
    <property type="match status" value="1"/>
</dbReference>
<feature type="compositionally biased region" description="Basic and acidic residues" evidence="1">
    <location>
        <begin position="245"/>
        <end position="257"/>
    </location>
</feature>
<evidence type="ECO:0000259" key="2">
    <source>
        <dbReference type="Pfam" id="PF11706"/>
    </source>
</evidence>
<name>A0A7X8TLD8_9MICC</name>
<dbReference type="Proteomes" id="UP000523139">
    <property type="component" value="Unassembled WGS sequence"/>
</dbReference>